<evidence type="ECO:0000256" key="1">
    <source>
        <dbReference type="SAM" id="MobiDB-lite"/>
    </source>
</evidence>
<name>A0A2M9ZP52_9LEPT</name>
<feature type="region of interest" description="Disordered" evidence="1">
    <location>
        <begin position="15"/>
        <end position="46"/>
    </location>
</feature>
<gene>
    <name evidence="3" type="ORF">CH360_05120</name>
    <name evidence="4" type="ORF">CH373_06390</name>
</gene>
<evidence type="ECO:0000313" key="4">
    <source>
        <dbReference type="EMBL" id="PJZ73785.1"/>
    </source>
</evidence>
<keyword evidence="5" id="KW-1185">Reference proteome</keyword>
<proteinExistence type="predicted"/>
<dbReference type="AlphaFoldDB" id="A0A2M9ZP52"/>
<comment type="caution">
    <text evidence="4">The sequence shown here is derived from an EMBL/GenBank/DDBJ whole genome shotgun (WGS) entry which is preliminary data.</text>
</comment>
<dbReference type="EMBL" id="NPDY01000002">
    <property type="protein sequence ID" value="PJZ70889.1"/>
    <property type="molecule type" value="Genomic_DNA"/>
</dbReference>
<evidence type="ECO:0000256" key="2">
    <source>
        <dbReference type="SAM" id="Phobius"/>
    </source>
</evidence>
<sequence length="126" mass="14524">MLMDMDRIQRSNTDFRRGSQVAHAQHGTHGNVGKKGEAPKAKPFKVHKLKQKSDRPGAFWLWYLILSIASFLPLFGFVASFLLYSMAKNRFFKILPLIFSIGANGYLLYLRFYAEAEFHNLQNLVK</sequence>
<keyword evidence="2" id="KW-0472">Membrane</keyword>
<dbReference type="EMBL" id="NPDZ01000003">
    <property type="protein sequence ID" value="PJZ73785.1"/>
    <property type="molecule type" value="Genomic_DNA"/>
</dbReference>
<accession>A0A2M9ZP52</accession>
<feature type="transmembrane region" description="Helical" evidence="2">
    <location>
        <begin position="90"/>
        <end position="109"/>
    </location>
</feature>
<evidence type="ECO:0000313" key="6">
    <source>
        <dbReference type="Proteomes" id="UP000231990"/>
    </source>
</evidence>
<organism evidence="4 6">
    <name type="scientific">Leptospira perolatii</name>
    <dbReference type="NCBI Taxonomy" id="2023191"/>
    <lineage>
        <taxon>Bacteria</taxon>
        <taxon>Pseudomonadati</taxon>
        <taxon>Spirochaetota</taxon>
        <taxon>Spirochaetia</taxon>
        <taxon>Leptospirales</taxon>
        <taxon>Leptospiraceae</taxon>
        <taxon>Leptospira</taxon>
    </lineage>
</organism>
<evidence type="ECO:0000313" key="5">
    <source>
        <dbReference type="Proteomes" id="UP000231962"/>
    </source>
</evidence>
<dbReference type="Proteomes" id="UP000231962">
    <property type="component" value="Unassembled WGS sequence"/>
</dbReference>
<keyword evidence="2" id="KW-0812">Transmembrane</keyword>
<protein>
    <submittedName>
        <fullName evidence="4">Uncharacterized protein</fullName>
    </submittedName>
</protein>
<reference evidence="5 6" key="1">
    <citation type="submission" date="2017-07" db="EMBL/GenBank/DDBJ databases">
        <title>Leptospira spp. isolated from tropical soils.</title>
        <authorList>
            <person name="Thibeaux R."/>
            <person name="Iraola G."/>
            <person name="Ferres I."/>
            <person name="Bierque E."/>
            <person name="Girault D."/>
            <person name="Soupe-Gilbert M.-E."/>
            <person name="Picardeau M."/>
            <person name="Goarant C."/>
        </authorList>
    </citation>
    <scope>NUCLEOTIDE SEQUENCE [LARGE SCALE GENOMIC DNA]</scope>
    <source>
        <strain evidence="4 6">FH1-B-B1</strain>
        <strain evidence="3 5">FH1-B-C1</strain>
    </source>
</reference>
<feature type="transmembrane region" description="Helical" evidence="2">
    <location>
        <begin position="60"/>
        <end position="84"/>
    </location>
</feature>
<evidence type="ECO:0000313" key="3">
    <source>
        <dbReference type="EMBL" id="PJZ70889.1"/>
    </source>
</evidence>
<dbReference type="Proteomes" id="UP000231990">
    <property type="component" value="Unassembled WGS sequence"/>
</dbReference>
<keyword evidence="2" id="KW-1133">Transmembrane helix</keyword>